<sequence>MNNQLLIHVIKTIAYRFVKSTTGSTATFGTLKINDHTRSPNEIIFHMYDLAVKTTTMIKEGHFNVPIPQPLNFHDEQKRFLTALQDLQSVLEESHLEQALSQKLLQGPLLDMVTHVGQLAMLNGIHGNRIPKESYFNAKIN</sequence>
<accession>A0A562SB63</accession>
<protein>
    <recommendedName>
        <fullName evidence="3">DinB family protein</fullName>
    </recommendedName>
</protein>
<dbReference type="RefSeq" id="WP_144888615.1">
    <property type="nucleotide sequence ID" value="NZ_VLLE01000008.1"/>
</dbReference>
<comment type="caution">
    <text evidence="1">The sequence shown here is derived from an EMBL/GenBank/DDBJ whole genome shotgun (WGS) entry which is preliminary data.</text>
</comment>
<evidence type="ECO:0008006" key="3">
    <source>
        <dbReference type="Google" id="ProtNLM"/>
    </source>
</evidence>
<name>A0A562SB63_9BACT</name>
<keyword evidence="2" id="KW-1185">Reference proteome</keyword>
<organism evidence="1 2">
    <name type="scientific">Lacibacter cauensis</name>
    <dbReference type="NCBI Taxonomy" id="510947"/>
    <lineage>
        <taxon>Bacteria</taxon>
        <taxon>Pseudomonadati</taxon>
        <taxon>Bacteroidota</taxon>
        <taxon>Chitinophagia</taxon>
        <taxon>Chitinophagales</taxon>
        <taxon>Chitinophagaceae</taxon>
        <taxon>Lacibacter</taxon>
    </lineage>
</organism>
<reference evidence="1 2" key="1">
    <citation type="journal article" date="2015" name="Stand. Genomic Sci.">
        <title>Genomic Encyclopedia of Bacterial and Archaeal Type Strains, Phase III: the genomes of soil and plant-associated and newly described type strains.</title>
        <authorList>
            <person name="Whitman W.B."/>
            <person name="Woyke T."/>
            <person name="Klenk H.P."/>
            <person name="Zhou Y."/>
            <person name="Lilburn T.G."/>
            <person name="Beck B.J."/>
            <person name="De Vos P."/>
            <person name="Vandamme P."/>
            <person name="Eisen J.A."/>
            <person name="Garrity G."/>
            <person name="Hugenholtz P."/>
            <person name="Kyrpides N.C."/>
        </authorList>
    </citation>
    <scope>NUCLEOTIDE SEQUENCE [LARGE SCALE GENOMIC DNA]</scope>
    <source>
        <strain evidence="1 2">CGMCC 1.7271</strain>
    </source>
</reference>
<dbReference type="EMBL" id="VLLE01000008">
    <property type="protein sequence ID" value="TWI77916.1"/>
    <property type="molecule type" value="Genomic_DNA"/>
</dbReference>
<gene>
    <name evidence="1" type="ORF">IQ13_4156</name>
</gene>
<dbReference type="AlphaFoldDB" id="A0A562SB63"/>
<proteinExistence type="predicted"/>
<dbReference type="OrthoDB" id="2678921at2"/>
<evidence type="ECO:0000313" key="1">
    <source>
        <dbReference type="EMBL" id="TWI77916.1"/>
    </source>
</evidence>
<dbReference type="Proteomes" id="UP000316167">
    <property type="component" value="Unassembled WGS sequence"/>
</dbReference>
<evidence type="ECO:0000313" key="2">
    <source>
        <dbReference type="Proteomes" id="UP000316167"/>
    </source>
</evidence>